<accession>A0A6A6L2R7</accession>
<comment type="caution">
    <text evidence="1">The sequence shown here is derived from an EMBL/GenBank/DDBJ whole genome shotgun (WGS) entry which is preliminary data.</text>
</comment>
<keyword evidence="2" id="KW-1185">Reference proteome</keyword>
<evidence type="ECO:0000313" key="2">
    <source>
        <dbReference type="Proteomes" id="UP000467840"/>
    </source>
</evidence>
<gene>
    <name evidence="1" type="ORF">GH714_006041</name>
</gene>
<evidence type="ECO:0000313" key="1">
    <source>
        <dbReference type="EMBL" id="KAF2293979.1"/>
    </source>
</evidence>
<dbReference type="AlphaFoldDB" id="A0A6A6L2R7"/>
<dbReference type="Proteomes" id="UP000467840">
    <property type="component" value="Chromosome 7"/>
</dbReference>
<dbReference type="EMBL" id="JAAGAX010000013">
    <property type="protein sequence ID" value="KAF2293979.1"/>
    <property type="molecule type" value="Genomic_DNA"/>
</dbReference>
<protein>
    <submittedName>
        <fullName evidence="1">Uncharacterized protein</fullName>
    </submittedName>
</protein>
<name>A0A6A6L2R7_HEVBR</name>
<organism evidence="1 2">
    <name type="scientific">Hevea brasiliensis</name>
    <name type="common">Para rubber tree</name>
    <name type="synonym">Siphonia brasiliensis</name>
    <dbReference type="NCBI Taxonomy" id="3981"/>
    <lineage>
        <taxon>Eukaryota</taxon>
        <taxon>Viridiplantae</taxon>
        <taxon>Streptophyta</taxon>
        <taxon>Embryophyta</taxon>
        <taxon>Tracheophyta</taxon>
        <taxon>Spermatophyta</taxon>
        <taxon>Magnoliopsida</taxon>
        <taxon>eudicotyledons</taxon>
        <taxon>Gunneridae</taxon>
        <taxon>Pentapetalae</taxon>
        <taxon>rosids</taxon>
        <taxon>fabids</taxon>
        <taxon>Malpighiales</taxon>
        <taxon>Euphorbiaceae</taxon>
        <taxon>Crotonoideae</taxon>
        <taxon>Micrandreae</taxon>
        <taxon>Hevea</taxon>
    </lineage>
</organism>
<reference evidence="1 2" key="1">
    <citation type="journal article" date="2020" name="Mol. Plant">
        <title>The Chromosome-Based Rubber Tree Genome Provides New Insights into Spurge Genome Evolution and Rubber Biosynthesis.</title>
        <authorList>
            <person name="Liu J."/>
            <person name="Shi C."/>
            <person name="Shi C.C."/>
            <person name="Li W."/>
            <person name="Zhang Q.J."/>
            <person name="Zhang Y."/>
            <person name="Li K."/>
            <person name="Lu H.F."/>
            <person name="Shi C."/>
            <person name="Zhu S.T."/>
            <person name="Xiao Z.Y."/>
            <person name="Nan H."/>
            <person name="Yue Y."/>
            <person name="Zhu X.G."/>
            <person name="Wu Y."/>
            <person name="Hong X.N."/>
            <person name="Fan G.Y."/>
            <person name="Tong Y."/>
            <person name="Zhang D."/>
            <person name="Mao C.L."/>
            <person name="Liu Y.L."/>
            <person name="Hao S.J."/>
            <person name="Liu W.Q."/>
            <person name="Lv M.Q."/>
            <person name="Zhang H.B."/>
            <person name="Liu Y."/>
            <person name="Hu-Tang G.R."/>
            <person name="Wang J.P."/>
            <person name="Wang J.H."/>
            <person name="Sun Y.H."/>
            <person name="Ni S.B."/>
            <person name="Chen W.B."/>
            <person name="Zhang X.C."/>
            <person name="Jiao Y.N."/>
            <person name="Eichler E.E."/>
            <person name="Li G.H."/>
            <person name="Liu X."/>
            <person name="Gao L.Z."/>
        </authorList>
    </citation>
    <scope>NUCLEOTIDE SEQUENCE [LARGE SCALE GENOMIC DNA]</scope>
    <source>
        <strain evidence="2">cv. GT1</strain>
        <tissue evidence="1">Leaf</tissue>
    </source>
</reference>
<sequence length="126" mass="13580">MGLVGHVACSQVGRPLPWYLGHAQREMEKGQSAAHYEIPKWPSEWGAYGALPSGLCMALAKCLVNGTAVWVGFCRGHFGGVIAVSLVFKVGITTSGREVHCWEVWGTSLVPCGPHWVLGRLAVFFG</sequence>
<proteinExistence type="predicted"/>